<dbReference type="SUPFAM" id="SSF56801">
    <property type="entry name" value="Acetyl-CoA synthetase-like"/>
    <property type="match status" value="1"/>
</dbReference>
<gene>
    <name evidence="7" type="ORF">LRQ20_04930</name>
</gene>
<evidence type="ECO:0000259" key="5">
    <source>
        <dbReference type="Pfam" id="PF00501"/>
    </source>
</evidence>
<keyword evidence="2 7" id="KW-0436">Ligase</keyword>
<dbReference type="Proteomes" id="UP001154922">
    <property type="component" value="Unassembled WGS sequence"/>
</dbReference>
<dbReference type="EMBL" id="JAJOZI010000023">
    <property type="protein sequence ID" value="MCD7037675.1"/>
    <property type="molecule type" value="Genomic_DNA"/>
</dbReference>
<dbReference type="InterPro" id="IPR025110">
    <property type="entry name" value="AMP-bd_C"/>
</dbReference>
<dbReference type="NCBIfam" id="NF005426">
    <property type="entry name" value="PRK07008.1"/>
    <property type="match status" value="1"/>
</dbReference>
<dbReference type="PANTHER" id="PTHR43859:SF4">
    <property type="entry name" value="BUTANOATE--COA LIGASE AAE1-RELATED"/>
    <property type="match status" value="1"/>
</dbReference>
<evidence type="ECO:0000256" key="3">
    <source>
        <dbReference type="ARBA" id="ARBA00022832"/>
    </source>
</evidence>
<keyword evidence="4" id="KW-0443">Lipid metabolism</keyword>
<dbReference type="PROSITE" id="PS00455">
    <property type="entry name" value="AMP_BINDING"/>
    <property type="match status" value="1"/>
</dbReference>
<dbReference type="PANTHER" id="PTHR43859">
    <property type="entry name" value="ACYL-ACTIVATING ENZYME"/>
    <property type="match status" value="1"/>
</dbReference>
<name>A0ABS8QPV5_9PSED</name>
<dbReference type="RefSeq" id="WP_231807853.1">
    <property type="nucleotide sequence ID" value="NZ_CP173614.1"/>
</dbReference>
<sequence length="544" mass="59366">MLGLMQDQPLLISSALEHALKSHSQTQIASRTADGAIHHCSYADIGSRAKQLANALVALGVQPGDRIGTLAWNGYRHMELYFGVSGMGAVLHTINPRLFVEQVEFIANHAEDQYLFFDLSFAPLVEQLAPRLTTVKAFVALCDRDQMPSINVPGLICYEELIAEQSSDFIWPEFDERTASSMCYTSGTTGNPKGVLYSHRSSILHSLAICTSDGFSLSAADSALLVVPMFHVNAWGMPYAAAMCGAKLVLPGAALDGESLYTLMRDEQVTLALGVPTVWMMLQQHVQSQGLQPATDLCLNRVVIGGAAAPRSQVETFETLFNARVLHAWGMTEMSPLGTVCNPLLKHREDPLDKVLDLQAKQGRALFGVSMKIVDEKGVELPHDGKASGLLLVKGPWIASQYYGGEGGQILDSQGWLDTGDIATIDTDGYMQITDRAKDVIKSGGEWISSIDLENAAVSHPAVAEAAVIGIAHPKWQERPLLVVVLKPGKTASKEELLDCLQARVAKWWLPDDVAFVDELPHTATGKLQKMKLREQFRDFKFQS</sequence>
<reference evidence="7 8" key="1">
    <citation type="journal article" date="2022" name="Int. J. Syst. Evol. Microbiol.">
        <title>Pseudomonas petroselini sp. nov., a pathogen causing bacterial rot of parsley in Japan.</title>
        <authorList>
            <person name="Sawada H."/>
            <person name="Fujikawa T."/>
            <person name="Osada S."/>
            <person name="Satou M."/>
        </authorList>
    </citation>
    <scope>NUCLEOTIDE SEQUENCE [LARGE SCALE GENOMIC DNA]</scope>
    <source>
        <strain evidence="7 8">MAFF 311096</strain>
    </source>
</reference>
<organism evidence="7 8">
    <name type="scientific">Pseudomonas petroselini</name>
    <dbReference type="NCBI Taxonomy" id="2899822"/>
    <lineage>
        <taxon>Bacteria</taxon>
        <taxon>Pseudomonadati</taxon>
        <taxon>Pseudomonadota</taxon>
        <taxon>Gammaproteobacteria</taxon>
        <taxon>Pseudomonadales</taxon>
        <taxon>Pseudomonadaceae</taxon>
        <taxon>Pseudomonas</taxon>
    </lineage>
</organism>
<dbReference type="InterPro" id="IPR042099">
    <property type="entry name" value="ANL_N_sf"/>
</dbReference>
<accession>A0ABS8QPV5</accession>
<reference evidence="7 8" key="2">
    <citation type="journal article" date="2023" name="Plant Pathol.">
        <title>Dismantling and reorganizing Pseudomonas marginalis sensu#lato.</title>
        <authorList>
            <person name="Sawada H."/>
            <person name="Fujikawa T."/>
            <person name="Satou M."/>
        </authorList>
    </citation>
    <scope>NUCLEOTIDE SEQUENCE [LARGE SCALE GENOMIC DNA]</scope>
    <source>
        <strain evidence="7 8">MAFF 311096</strain>
    </source>
</reference>
<dbReference type="Pfam" id="PF13193">
    <property type="entry name" value="AMP-binding_C"/>
    <property type="match status" value="1"/>
</dbReference>
<keyword evidence="3" id="KW-0276">Fatty acid metabolism</keyword>
<proteinExistence type="inferred from homology"/>
<evidence type="ECO:0000256" key="1">
    <source>
        <dbReference type="ARBA" id="ARBA00006432"/>
    </source>
</evidence>
<dbReference type="NCBIfam" id="NF004837">
    <property type="entry name" value="PRK06187.1"/>
    <property type="match status" value="1"/>
</dbReference>
<keyword evidence="8" id="KW-1185">Reference proteome</keyword>
<dbReference type="Pfam" id="PF00501">
    <property type="entry name" value="AMP-binding"/>
    <property type="match status" value="1"/>
</dbReference>
<dbReference type="InterPro" id="IPR000873">
    <property type="entry name" value="AMP-dep_synth/lig_dom"/>
</dbReference>
<dbReference type="InterPro" id="IPR045851">
    <property type="entry name" value="AMP-bd_C_sf"/>
</dbReference>
<feature type="domain" description="AMP-binding enzyme C-terminal" evidence="6">
    <location>
        <begin position="453"/>
        <end position="527"/>
    </location>
</feature>
<dbReference type="Gene3D" id="3.40.50.12780">
    <property type="entry name" value="N-terminal domain of ligase-like"/>
    <property type="match status" value="1"/>
</dbReference>
<evidence type="ECO:0000256" key="4">
    <source>
        <dbReference type="ARBA" id="ARBA00023098"/>
    </source>
</evidence>
<comment type="caution">
    <text evidence="7">The sequence shown here is derived from an EMBL/GenBank/DDBJ whole genome shotgun (WGS) entry which is preliminary data.</text>
</comment>
<evidence type="ECO:0000313" key="7">
    <source>
        <dbReference type="EMBL" id="MCD7037675.1"/>
    </source>
</evidence>
<dbReference type="NCBIfam" id="NF004674">
    <property type="entry name" value="PRK06018.1"/>
    <property type="match status" value="1"/>
</dbReference>
<protein>
    <submittedName>
        <fullName evidence="7">Long-chain-fatty-acid--CoA ligase</fullName>
    </submittedName>
</protein>
<evidence type="ECO:0000256" key="2">
    <source>
        <dbReference type="ARBA" id="ARBA00022598"/>
    </source>
</evidence>
<dbReference type="GO" id="GO:0016874">
    <property type="term" value="F:ligase activity"/>
    <property type="evidence" value="ECO:0007669"/>
    <property type="project" value="UniProtKB-KW"/>
</dbReference>
<dbReference type="CDD" id="cd12119">
    <property type="entry name" value="ttLC_FACS_AlkK_like"/>
    <property type="match status" value="1"/>
</dbReference>
<dbReference type="InterPro" id="IPR020845">
    <property type="entry name" value="AMP-binding_CS"/>
</dbReference>
<comment type="similarity">
    <text evidence="1">Belongs to the ATP-dependent AMP-binding enzyme family.</text>
</comment>
<dbReference type="Gene3D" id="3.30.300.30">
    <property type="match status" value="1"/>
</dbReference>
<evidence type="ECO:0000259" key="6">
    <source>
        <dbReference type="Pfam" id="PF13193"/>
    </source>
</evidence>
<evidence type="ECO:0000313" key="8">
    <source>
        <dbReference type="Proteomes" id="UP001154922"/>
    </source>
</evidence>
<feature type="domain" description="AMP-dependent synthetase/ligase" evidence="5">
    <location>
        <begin position="35"/>
        <end position="403"/>
    </location>
</feature>